<evidence type="ECO:0000313" key="4">
    <source>
        <dbReference type="EMBL" id="MDJ1503627.1"/>
    </source>
</evidence>
<dbReference type="InterPro" id="IPR058624">
    <property type="entry name" value="MdtA-like_HH"/>
</dbReference>
<dbReference type="EMBL" id="JASJOU010000009">
    <property type="protein sequence ID" value="MDJ1503627.1"/>
    <property type="molecule type" value="Genomic_DNA"/>
</dbReference>
<sequence length="322" mass="35404">MKMIFPEKVKILLLLLTTVMCLTACGGKKDEENESRAVTTKQVVAEVDTIIGVANIEPVGKILPLSVEVSGIVAEIYADANQSVDKGDRIIALDHQVQQMQLEQARSKLGTQQAVITSAQATLASQEVKLANARNTYERDQRLFNGGAETQQTLDDSKTQYEQLRKDVDAARATLVQQQRRLTELQTDLAYNQALLDQRFIKAPARGMVLSVDTKVGESVSSGTSLGDFAPEGGLMAVTEIDELFAPKVKAGQSAFIRPQGGTEILAKGKVFFTSSYLKKKSLFADKAENLEDRRVREVRVRLDSNSRILIGSRVECVIKMK</sequence>
<name>A0AAE3UHL9_9BACT</name>
<proteinExistence type="predicted"/>
<evidence type="ECO:0000256" key="1">
    <source>
        <dbReference type="SAM" id="Coils"/>
    </source>
</evidence>
<evidence type="ECO:0000259" key="3">
    <source>
        <dbReference type="Pfam" id="PF25876"/>
    </source>
</evidence>
<keyword evidence="2" id="KW-0732">Signal</keyword>
<accession>A0AAE3UHL9</accession>
<evidence type="ECO:0000256" key="2">
    <source>
        <dbReference type="SAM" id="SignalP"/>
    </source>
</evidence>
<feature type="coiled-coil region" evidence="1">
    <location>
        <begin position="116"/>
        <end position="188"/>
    </location>
</feature>
<keyword evidence="5" id="KW-1185">Reference proteome</keyword>
<evidence type="ECO:0000313" key="5">
    <source>
        <dbReference type="Proteomes" id="UP001232063"/>
    </source>
</evidence>
<feature type="chain" id="PRO_5041933636" evidence="2">
    <location>
        <begin position="25"/>
        <end position="322"/>
    </location>
</feature>
<dbReference type="Proteomes" id="UP001232063">
    <property type="component" value="Unassembled WGS sequence"/>
</dbReference>
<gene>
    <name evidence="4" type="ORF">QNI22_23375</name>
</gene>
<dbReference type="Pfam" id="PF25876">
    <property type="entry name" value="HH_MFP_RND"/>
    <property type="match status" value="1"/>
</dbReference>
<dbReference type="GO" id="GO:1990281">
    <property type="term" value="C:efflux pump complex"/>
    <property type="evidence" value="ECO:0007669"/>
    <property type="project" value="TreeGrafter"/>
</dbReference>
<feature type="signal peptide" evidence="2">
    <location>
        <begin position="1"/>
        <end position="24"/>
    </location>
</feature>
<dbReference type="PANTHER" id="PTHR30469:SF15">
    <property type="entry name" value="HLYD FAMILY OF SECRETION PROTEINS"/>
    <property type="match status" value="1"/>
</dbReference>
<reference evidence="4" key="1">
    <citation type="submission" date="2023-05" db="EMBL/GenBank/DDBJ databases">
        <authorList>
            <person name="Zhang X."/>
        </authorList>
    </citation>
    <scope>NUCLEOTIDE SEQUENCE</scope>
    <source>
        <strain evidence="4">BD1B2-1</strain>
    </source>
</reference>
<dbReference type="PANTHER" id="PTHR30469">
    <property type="entry name" value="MULTIDRUG RESISTANCE PROTEIN MDTA"/>
    <property type="match status" value="1"/>
</dbReference>
<keyword evidence="1" id="KW-0175">Coiled coil</keyword>
<feature type="domain" description="Multidrug resistance protein MdtA-like alpha-helical hairpin" evidence="3">
    <location>
        <begin position="117"/>
        <end position="181"/>
    </location>
</feature>
<dbReference type="RefSeq" id="WP_314514244.1">
    <property type="nucleotide sequence ID" value="NZ_JASJOU010000009.1"/>
</dbReference>
<dbReference type="SUPFAM" id="SSF111369">
    <property type="entry name" value="HlyD-like secretion proteins"/>
    <property type="match status" value="1"/>
</dbReference>
<dbReference type="Gene3D" id="1.10.287.470">
    <property type="entry name" value="Helix hairpin bin"/>
    <property type="match status" value="1"/>
</dbReference>
<comment type="caution">
    <text evidence="4">The sequence shown here is derived from an EMBL/GenBank/DDBJ whole genome shotgun (WGS) entry which is preliminary data.</text>
</comment>
<organism evidence="4 5">
    <name type="scientific">Xanthocytophaga agilis</name>
    <dbReference type="NCBI Taxonomy" id="3048010"/>
    <lineage>
        <taxon>Bacteria</taxon>
        <taxon>Pseudomonadati</taxon>
        <taxon>Bacteroidota</taxon>
        <taxon>Cytophagia</taxon>
        <taxon>Cytophagales</taxon>
        <taxon>Rhodocytophagaceae</taxon>
        <taxon>Xanthocytophaga</taxon>
    </lineage>
</organism>
<protein>
    <submittedName>
        <fullName evidence="4">HlyD family efflux transporter periplasmic adaptor subunit</fullName>
    </submittedName>
</protein>
<dbReference type="AlphaFoldDB" id="A0AAE3UHL9"/>
<dbReference type="Gene3D" id="2.40.50.100">
    <property type="match status" value="1"/>
</dbReference>
<dbReference type="GO" id="GO:0015562">
    <property type="term" value="F:efflux transmembrane transporter activity"/>
    <property type="evidence" value="ECO:0007669"/>
    <property type="project" value="TreeGrafter"/>
</dbReference>